<accession>A0A4P6X3Y7</accession>
<dbReference type="AlphaFoldDB" id="A0A4P6X3Y7"/>
<keyword evidence="1" id="KW-1133">Transmembrane helix</keyword>
<gene>
    <name evidence="2" type="primary">yedI</name>
    <name evidence="2" type="ORF">HPF_12000</name>
</gene>
<feature type="transmembrane region" description="Helical" evidence="1">
    <location>
        <begin position="194"/>
        <end position="215"/>
    </location>
</feature>
<dbReference type="RefSeq" id="WP_133156736.1">
    <property type="nucleotide sequence ID" value="NZ_CP037867.1"/>
</dbReference>
<protein>
    <submittedName>
        <fullName evidence="2">Inner membrane protein YedI</fullName>
    </submittedName>
</protein>
<feature type="transmembrane region" description="Helical" evidence="1">
    <location>
        <begin position="168"/>
        <end position="188"/>
    </location>
</feature>
<dbReference type="Pfam" id="PF05661">
    <property type="entry name" value="DUF808"/>
    <property type="match status" value="1"/>
</dbReference>
<keyword evidence="3" id="KW-1185">Reference proteome</keyword>
<evidence type="ECO:0000313" key="2">
    <source>
        <dbReference type="EMBL" id="QBM28414.1"/>
    </source>
</evidence>
<sequence length="321" mass="32854">MASSLLALLDDIATLLDDVATMTKVAARQSVSAADDVAAMTQMAAKKTAGVLGDDLALNAQQVTGVNADRELPVVWAVAKGSLLNKAILVPAALAISAVAPWAITPLLMLGGLFLCFEGAEKLMHKFFHAKEADDAHHAELVKAVSDEKVDLVAFEKEKIKGAVRTDFILSAEIIVITLGAVATAPFAQQVAVLVGISLIMTLGVYGLVGGIVKLDDAGLHLSRSGSSATQAFGRGLLAFAPWLMKALSVLGTAAMFLVGGGILLHGVPALGHAVEHWAGGLGAIGGVVNSLAGGVSGLIAGIVCVLLFNAFNKLRGQSAH</sequence>
<dbReference type="KEGG" id="hpse:HPF_12000"/>
<dbReference type="InterPro" id="IPR008526">
    <property type="entry name" value="YedI"/>
</dbReference>
<name>A0A4P6X3Y7_HYDPS</name>
<dbReference type="Proteomes" id="UP000293912">
    <property type="component" value="Chromosome"/>
</dbReference>
<feature type="transmembrane region" description="Helical" evidence="1">
    <location>
        <begin position="236"/>
        <end position="264"/>
    </location>
</feature>
<reference evidence="2 3" key="1">
    <citation type="submission" date="2019-03" db="EMBL/GenBank/DDBJ databases">
        <authorList>
            <person name="Sebastian G."/>
            <person name="Baumann P."/>
            <person name="Ruckert C."/>
            <person name="Kalinowski J."/>
            <person name="Nebel B."/>
            <person name="Takors R."/>
            <person name="Blombach B."/>
        </authorList>
    </citation>
    <scope>NUCLEOTIDE SEQUENCE [LARGE SCALE GENOMIC DNA]</scope>
    <source>
        <strain evidence="2 3">DSM 1084</strain>
    </source>
</reference>
<proteinExistence type="predicted"/>
<dbReference type="PANTHER" id="PTHR30503:SF3">
    <property type="entry name" value="INNER MEMBRANE PROTEIN YEDI"/>
    <property type="match status" value="1"/>
</dbReference>
<dbReference type="PIRSF" id="PIRSF016660">
    <property type="entry name" value="YedI"/>
    <property type="match status" value="1"/>
</dbReference>
<dbReference type="EMBL" id="CP037867">
    <property type="protein sequence ID" value="QBM28414.1"/>
    <property type="molecule type" value="Genomic_DNA"/>
</dbReference>
<feature type="transmembrane region" description="Helical" evidence="1">
    <location>
        <begin position="284"/>
        <end position="309"/>
    </location>
</feature>
<keyword evidence="1" id="KW-0472">Membrane</keyword>
<dbReference type="PANTHER" id="PTHR30503">
    <property type="entry name" value="INNER MEMBRANE PROTEIN YEDI"/>
    <property type="match status" value="1"/>
</dbReference>
<keyword evidence="1" id="KW-0812">Transmembrane</keyword>
<organism evidence="2 3">
    <name type="scientific">Hydrogenophaga pseudoflava</name>
    <name type="common">Pseudomonas carboxydoflava</name>
    <dbReference type="NCBI Taxonomy" id="47421"/>
    <lineage>
        <taxon>Bacteria</taxon>
        <taxon>Pseudomonadati</taxon>
        <taxon>Pseudomonadota</taxon>
        <taxon>Betaproteobacteria</taxon>
        <taxon>Burkholderiales</taxon>
        <taxon>Comamonadaceae</taxon>
        <taxon>Hydrogenophaga</taxon>
    </lineage>
</organism>
<feature type="transmembrane region" description="Helical" evidence="1">
    <location>
        <begin position="88"/>
        <end position="117"/>
    </location>
</feature>
<evidence type="ECO:0000256" key="1">
    <source>
        <dbReference type="SAM" id="Phobius"/>
    </source>
</evidence>
<dbReference type="GO" id="GO:0005886">
    <property type="term" value="C:plasma membrane"/>
    <property type="evidence" value="ECO:0007669"/>
    <property type="project" value="TreeGrafter"/>
</dbReference>
<evidence type="ECO:0000313" key="3">
    <source>
        <dbReference type="Proteomes" id="UP000293912"/>
    </source>
</evidence>